<dbReference type="GO" id="GO:0046061">
    <property type="term" value="P:dATP catabolic process"/>
    <property type="evidence" value="ECO:0007669"/>
    <property type="project" value="TreeGrafter"/>
</dbReference>
<dbReference type="GO" id="GO:0047429">
    <property type="term" value="F:nucleoside triphosphate diphosphatase activity"/>
    <property type="evidence" value="ECO:0007669"/>
    <property type="project" value="TreeGrafter"/>
</dbReference>
<reference evidence="2" key="1">
    <citation type="journal article" date="2021" name="PeerJ">
        <title>Extensive microbial diversity within the chicken gut microbiome revealed by metagenomics and culture.</title>
        <authorList>
            <person name="Gilroy R."/>
            <person name="Ravi A."/>
            <person name="Getino M."/>
            <person name="Pursley I."/>
            <person name="Horton D.L."/>
            <person name="Alikhan N.F."/>
            <person name="Baker D."/>
            <person name="Gharbi K."/>
            <person name="Hall N."/>
            <person name="Watson M."/>
            <person name="Adriaenssens E.M."/>
            <person name="Foster-Nyarko E."/>
            <person name="Jarju S."/>
            <person name="Secka A."/>
            <person name="Antonio M."/>
            <person name="Oren A."/>
            <person name="Chaudhuri R.R."/>
            <person name="La Ragione R."/>
            <person name="Hildebrand F."/>
            <person name="Pallen M.J."/>
        </authorList>
    </citation>
    <scope>NUCLEOTIDE SEQUENCE</scope>
    <source>
        <strain evidence="2">ChiHjej12B11-9195</strain>
    </source>
</reference>
<dbReference type="Proteomes" id="UP000824134">
    <property type="component" value="Unassembled WGS sequence"/>
</dbReference>
<dbReference type="Gene3D" id="1.10.287.1080">
    <property type="entry name" value="MazG-like"/>
    <property type="match status" value="1"/>
</dbReference>
<comment type="caution">
    <text evidence="2">The sequence shown here is derived from an EMBL/GenBank/DDBJ whole genome shotgun (WGS) entry which is preliminary data.</text>
</comment>
<dbReference type="GO" id="GO:0046052">
    <property type="term" value="P:UTP catabolic process"/>
    <property type="evidence" value="ECO:0007669"/>
    <property type="project" value="TreeGrafter"/>
</dbReference>
<protein>
    <submittedName>
        <fullName evidence="2">Nucleoside triphosphate hydrolase</fullName>
    </submittedName>
</protein>
<dbReference type="SUPFAM" id="SSF101386">
    <property type="entry name" value="all-alpha NTP pyrophosphatases"/>
    <property type="match status" value="1"/>
</dbReference>
<evidence type="ECO:0000313" key="2">
    <source>
        <dbReference type="EMBL" id="HIY95633.1"/>
    </source>
</evidence>
<dbReference type="InterPro" id="IPR004518">
    <property type="entry name" value="MazG-like_dom"/>
</dbReference>
<dbReference type="GO" id="GO:0046081">
    <property type="term" value="P:dUTP catabolic process"/>
    <property type="evidence" value="ECO:0007669"/>
    <property type="project" value="TreeGrafter"/>
</dbReference>
<dbReference type="PANTHER" id="PTHR30522">
    <property type="entry name" value="NUCLEOSIDE TRIPHOSPHATE PYROPHOSPHOHYDROLASE"/>
    <property type="match status" value="1"/>
</dbReference>
<reference evidence="2" key="2">
    <citation type="submission" date="2021-04" db="EMBL/GenBank/DDBJ databases">
        <authorList>
            <person name="Gilroy R."/>
        </authorList>
    </citation>
    <scope>NUCLEOTIDE SEQUENCE</scope>
    <source>
        <strain evidence="2">ChiHjej12B11-9195</strain>
    </source>
</reference>
<accession>A0A9D1ZU10</accession>
<gene>
    <name evidence="2" type="ORF">H9821_08255</name>
</gene>
<feature type="domain" description="NTP pyrophosphohydrolase MazG-like" evidence="1">
    <location>
        <begin position="44"/>
        <end position="124"/>
    </location>
</feature>
<dbReference type="CDD" id="cd11528">
    <property type="entry name" value="NTP-PPase_MazG_Nterm"/>
    <property type="match status" value="1"/>
</dbReference>
<organism evidence="2 3">
    <name type="scientific">Candidatus Rothia avicola</name>
    <dbReference type="NCBI Taxonomy" id="2840478"/>
    <lineage>
        <taxon>Bacteria</taxon>
        <taxon>Bacillati</taxon>
        <taxon>Actinomycetota</taxon>
        <taxon>Actinomycetes</taxon>
        <taxon>Micrococcales</taxon>
        <taxon>Micrococcaceae</taxon>
        <taxon>Rothia</taxon>
    </lineage>
</organism>
<dbReference type="GO" id="GO:0006203">
    <property type="term" value="P:dGTP catabolic process"/>
    <property type="evidence" value="ECO:0007669"/>
    <property type="project" value="TreeGrafter"/>
</dbReference>
<proteinExistence type="predicted"/>
<keyword evidence="2" id="KW-0378">Hydrolase</keyword>
<evidence type="ECO:0000259" key="1">
    <source>
        <dbReference type="Pfam" id="PF03819"/>
    </source>
</evidence>
<dbReference type="AlphaFoldDB" id="A0A9D1ZU10"/>
<dbReference type="GO" id="GO:0046047">
    <property type="term" value="P:TTP catabolic process"/>
    <property type="evidence" value="ECO:0007669"/>
    <property type="project" value="TreeGrafter"/>
</dbReference>
<dbReference type="EMBL" id="DXCN01000061">
    <property type="protein sequence ID" value="HIY95633.1"/>
    <property type="molecule type" value="Genomic_DNA"/>
</dbReference>
<evidence type="ECO:0000313" key="3">
    <source>
        <dbReference type="Proteomes" id="UP000824134"/>
    </source>
</evidence>
<sequence length="242" mass="25954">MTRPRQEHPGPAPEPGDLGGSFEHLMELMQTLRSPDGCAWTLAQTHASIMHYLIEETYEVAEAVEAPGGVNLPLLREELGDVLLNVIFHATMAAETPAAQGGFTMQDVIDGLAAKLVRRNPHVFASTDRGREKLSAADIYDAWDQLKKAEKPERTGPFDGLPPALPALALAAKVAERAETAGADLTGADAGGQLPAFANEQELGAYLYKLAASTRTAGLDAERALRTYVQGLIRHPTSPPIR</sequence>
<dbReference type="PANTHER" id="PTHR30522:SF0">
    <property type="entry name" value="NUCLEOSIDE TRIPHOSPHATE PYROPHOSPHOHYDROLASE"/>
    <property type="match status" value="1"/>
</dbReference>
<dbReference type="InterPro" id="IPR011551">
    <property type="entry name" value="NTP_PyrPHydrolase_MazG"/>
</dbReference>
<dbReference type="InterPro" id="IPR048015">
    <property type="entry name" value="NTP-PPase_MazG-like_N"/>
</dbReference>
<dbReference type="GO" id="GO:0046076">
    <property type="term" value="P:dTTP catabolic process"/>
    <property type="evidence" value="ECO:0007669"/>
    <property type="project" value="TreeGrafter"/>
</dbReference>
<name>A0A9D1ZU10_9MICC</name>
<dbReference type="Pfam" id="PF03819">
    <property type="entry name" value="MazG"/>
    <property type="match status" value="1"/>
</dbReference>